<evidence type="ECO:0000256" key="4">
    <source>
        <dbReference type="ARBA" id="ARBA00022833"/>
    </source>
</evidence>
<reference evidence="5 6" key="1">
    <citation type="submission" date="2018-10" db="EMBL/GenBank/DDBJ databases">
        <authorList>
            <person name="Perry B.J."/>
            <person name="Sullivan J.T."/>
            <person name="Murphy R.J.T."/>
            <person name="Ramsay J.P."/>
            <person name="Ronson C.W."/>
        </authorList>
    </citation>
    <scope>NUCLEOTIDE SEQUENCE [LARGE SCALE GENOMIC DNA]</scope>
    <source>
        <strain evidence="5 6">R88b</strain>
    </source>
</reference>
<keyword evidence="3" id="KW-0479">Metal-binding</keyword>
<accession>A0A6M7WYU3</accession>
<name>A0A6M7WYU3_RHILI</name>
<evidence type="ECO:0000256" key="2">
    <source>
        <dbReference type="ARBA" id="ARBA00022679"/>
    </source>
</evidence>
<dbReference type="Pfam" id="PF05853">
    <property type="entry name" value="BKACE"/>
    <property type="match status" value="1"/>
</dbReference>
<dbReference type="GO" id="GO:0043720">
    <property type="term" value="F:3-keto-5-aminohexanoate cleavage activity"/>
    <property type="evidence" value="ECO:0007669"/>
    <property type="project" value="InterPro"/>
</dbReference>
<evidence type="ECO:0000313" key="6">
    <source>
        <dbReference type="Proteomes" id="UP000503017"/>
    </source>
</evidence>
<keyword evidence="4" id="KW-0862">Zinc</keyword>
<gene>
    <name evidence="5" type="ORF">EB235_30775</name>
</gene>
<comment type="cofactor">
    <cofactor evidence="1">
        <name>Zn(2+)</name>
        <dbReference type="ChEBI" id="CHEBI:29105"/>
    </cofactor>
</comment>
<keyword evidence="2" id="KW-0808">Transferase</keyword>
<proteinExistence type="predicted"/>
<dbReference type="PANTHER" id="PTHR37418">
    <property type="entry name" value="3-KETO-5-AMINOHEXANOATE CLEAVAGE ENZYME-RELATED"/>
    <property type="match status" value="1"/>
</dbReference>
<organism evidence="5 6">
    <name type="scientific">Mesorhizobium loti R88b</name>
    <dbReference type="NCBI Taxonomy" id="935548"/>
    <lineage>
        <taxon>Bacteria</taxon>
        <taxon>Pseudomonadati</taxon>
        <taxon>Pseudomonadota</taxon>
        <taxon>Alphaproteobacteria</taxon>
        <taxon>Hyphomicrobiales</taxon>
        <taxon>Phyllobacteriaceae</taxon>
        <taxon>Mesorhizobium</taxon>
    </lineage>
</organism>
<dbReference type="AlphaFoldDB" id="A0A6M7WYU3"/>
<protein>
    <recommendedName>
        <fullName evidence="7">3-keto-5-aminohexanoate cleavage protein</fullName>
    </recommendedName>
</protein>
<dbReference type="InterPro" id="IPR013785">
    <property type="entry name" value="Aldolase_TIM"/>
</dbReference>
<dbReference type="Gene3D" id="3.20.20.70">
    <property type="entry name" value="Aldolase class I"/>
    <property type="match status" value="1"/>
</dbReference>
<dbReference type="GO" id="GO:0046872">
    <property type="term" value="F:metal ion binding"/>
    <property type="evidence" value="ECO:0007669"/>
    <property type="project" value="UniProtKB-KW"/>
</dbReference>
<sequence length="114" mass="12048">MIPFENPPVLYVLGRYTVGQTSRPSDLLPFLAADTAAFSHWMVCAFGRQEIACVTSGALLGGHSRVGFENNLFLPDGALASGNQDLVAATKHAIGACGLTIADADTLRVRWSGI</sequence>
<evidence type="ECO:0008006" key="7">
    <source>
        <dbReference type="Google" id="ProtNLM"/>
    </source>
</evidence>
<dbReference type="RefSeq" id="WP_080680948.1">
    <property type="nucleotide sequence ID" value="NZ_CP033367.1"/>
</dbReference>
<dbReference type="InterPro" id="IPR008567">
    <property type="entry name" value="BKACE"/>
</dbReference>
<dbReference type="PANTHER" id="PTHR37418:SF2">
    <property type="entry name" value="3-KETO-5-AMINOHEXANOATE CLEAVAGE ENZYME"/>
    <property type="match status" value="1"/>
</dbReference>
<evidence type="ECO:0000313" key="5">
    <source>
        <dbReference type="EMBL" id="QKD05334.1"/>
    </source>
</evidence>
<dbReference type="Proteomes" id="UP000503017">
    <property type="component" value="Chromosome"/>
</dbReference>
<evidence type="ECO:0000256" key="1">
    <source>
        <dbReference type="ARBA" id="ARBA00001947"/>
    </source>
</evidence>
<evidence type="ECO:0000256" key="3">
    <source>
        <dbReference type="ARBA" id="ARBA00022723"/>
    </source>
</evidence>
<dbReference type="EMBL" id="CP033367">
    <property type="protein sequence ID" value="QKD05334.1"/>
    <property type="molecule type" value="Genomic_DNA"/>
</dbReference>